<name>A0A1F5Z813_9BACT</name>
<dbReference type="InterPro" id="IPR000836">
    <property type="entry name" value="PRTase_dom"/>
</dbReference>
<reference evidence="4 5" key="1">
    <citation type="journal article" date="2016" name="Nat. Commun.">
        <title>Thousands of microbial genomes shed light on interconnected biogeochemical processes in an aquifer system.</title>
        <authorList>
            <person name="Anantharaman K."/>
            <person name="Brown C.T."/>
            <person name="Hug L.A."/>
            <person name="Sharon I."/>
            <person name="Castelle C.J."/>
            <person name="Probst A.J."/>
            <person name="Thomas B.C."/>
            <person name="Singh A."/>
            <person name="Wilkins M.J."/>
            <person name="Karaoz U."/>
            <person name="Brodie E.L."/>
            <person name="Williams K.H."/>
            <person name="Hubbard S.S."/>
            <person name="Banfield J.F."/>
        </authorList>
    </citation>
    <scope>NUCLEOTIDE SEQUENCE [LARGE SCALE GENOMIC DNA]</scope>
</reference>
<dbReference type="SUPFAM" id="SSF53271">
    <property type="entry name" value="PRTase-like"/>
    <property type="match status" value="1"/>
</dbReference>
<dbReference type="Proteomes" id="UP000176854">
    <property type="component" value="Unassembled WGS sequence"/>
</dbReference>
<keyword evidence="1" id="KW-0328">Glycosyltransferase</keyword>
<dbReference type="Pfam" id="PF00156">
    <property type="entry name" value="Pribosyltran"/>
    <property type="match status" value="1"/>
</dbReference>
<protein>
    <recommendedName>
        <fullName evidence="3">Phosphoribosyltransferase domain-containing protein</fullName>
    </recommendedName>
</protein>
<evidence type="ECO:0000256" key="1">
    <source>
        <dbReference type="ARBA" id="ARBA00022676"/>
    </source>
</evidence>
<dbReference type="CDD" id="cd06223">
    <property type="entry name" value="PRTases_typeI"/>
    <property type="match status" value="1"/>
</dbReference>
<feature type="domain" description="Phosphoribosyltransferase" evidence="3">
    <location>
        <begin position="19"/>
        <end position="148"/>
    </location>
</feature>
<dbReference type="GO" id="GO:0016757">
    <property type="term" value="F:glycosyltransferase activity"/>
    <property type="evidence" value="ECO:0007669"/>
    <property type="project" value="UniProtKB-KW"/>
</dbReference>
<accession>A0A1F5Z813</accession>
<dbReference type="EMBL" id="MFJC01000060">
    <property type="protein sequence ID" value="OGG08588.1"/>
    <property type="molecule type" value="Genomic_DNA"/>
</dbReference>
<evidence type="ECO:0000256" key="2">
    <source>
        <dbReference type="ARBA" id="ARBA00022679"/>
    </source>
</evidence>
<evidence type="ECO:0000313" key="5">
    <source>
        <dbReference type="Proteomes" id="UP000176854"/>
    </source>
</evidence>
<dbReference type="InterPro" id="IPR029057">
    <property type="entry name" value="PRTase-like"/>
</dbReference>
<dbReference type="PANTHER" id="PTHR43363:SF2">
    <property type="entry name" value="PHOSPHORIBOSYLTRANSFERASE"/>
    <property type="match status" value="1"/>
</dbReference>
<dbReference type="Gene3D" id="3.40.50.2020">
    <property type="match status" value="1"/>
</dbReference>
<evidence type="ECO:0000259" key="3">
    <source>
        <dbReference type="Pfam" id="PF00156"/>
    </source>
</evidence>
<organism evidence="4 5">
    <name type="scientific">Candidatus Gottesmanbacteria bacterium RBG_16_43_7</name>
    <dbReference type="NCBI Taxonomy" id="1798373"/>
    <lineage>
        <taxon>Bacteria</taxon>
        <taxon>Candidatus Gottesmaniibacteriota</taxon>
    </lineage>
</organism>
<comment type="caution">
    <text evidence="4">The sequence shown here is derived from an EMBL/GenBank/DDBJ whole genome shotgun (WGS) entry which is preliminary data.</text>
</comment>
<proteinExistence type="predicted"/>
<dbReference type="PANTHER" id="PTHR43363">
    <property type="entry name" value="HYPOXANTHINE PHOSPHORIBOSYLTRANSFERASE"/>
    <property type="match status" value="1"/>
</dbReference>
<dbReference type="AlphaFoldDB" id="A0A1F5Z813"/>
<gene>
    <name evidence="4" type="ORF">A2154_00570</name>
</gene>
<sequence length="194" mass="21927">MASQYFPVSWLLYHTLALKLAATIRSHNLTFDEIVAIARGGLTLGHIMSDFLNLPVCTFTIQSYKDIRDQGLVEITEPMKKPIKGKHILLVDDIADSGKTLSRAKAYLTQLKPKSVTIMTMFYKPASIVIPDFYAKKTDKWVIFPSEVAETIRSITRLMEKGGKSKAQIQNMLISLGFSKDQIIYVRKHHLKAL</sequence>
<evidence type="ECO:0000313" key="4">
    <source>
        <dbReference type="EMBL" id="OGG08588.1"/>
    </source>
</evidence>
<dbReference type="STRING" id="1798373.A2154_00570"/>
<keyword evidence="2" id="KW-0808">Transferase</keyword>